<reference evidence="1 2" key="1">
    <citation type="submission" date="2017-11" db="EMBL/GenBank/DDBJ databases">
        <authorList>
            <person name="Han C.G."/>
        </authorList>
    </citation>
    <scope>NUCLEOTIDE SEQUENCE [LARGE SCALE GENOMIC DNA]</scope>
    <source>
        <strain evidence="1 2">HCNT1</strain>
    </source>
</reference>
<comment type="caution">
    <text evidence="1">The sequence shown here is derived from an EMBL/GenBank/DDBJ whole genome shotgun (WGS) entry which is preliminary data.</text>
</comment>
<reference evidence="1 2" key="2">
    <citation type="submission" date="2017-12" db="EMBL/GenBank/DDBJ databases">
        <title>Genome sequence of Rhizobium sullae HCNT1 isolated from Sulla coronaria nodules and featuring peculiar denitrification phenotypes.</title>
        <authorList>
            <person name="De Diego-Diaz B."/>
            <person name="Treu L."/>
            <person name="Campanaro S."/>
            <person name="Da Silva Duarte V."/>
            <person name="Basaglia M."/>
            <person name="Favaro L."/>
            <person name="Casella S."/>
            <person name="Squartini A."/>
        </authorList>
    </citation>
    <scope>NUCLEOTIDE SEQUENCE [LARGE SCALE GENOMIC DNA]</scope>
    <source>
        <strain evidence="1 2">HCNT1</strain>
    </source>
</reference>
<sequence>MTCATFITAALKTYEYELCEISSWPDRPEDAEWQSKILVYLERKASADHLAAVKASIGGKRLRPDEVVGAAIIDAKGWPVKFEIARELADQVLVDLS</sequence>
<dbReference type="EMBL" id="PIQN01000005">
    <property type="protein sequence ID" value="PKA44038.1"/>
    <property type="molecule type" value="Genomic_DNA"/>
</dbReference>
<dbReference type="AlphaFoldDB" id="A0A2N0DD85"/>
<evidence type="ECO:0000313" key="1">
    <source>
        <dbReference type="EMBL" id="PKA44038.1"/>
    </source>
</evidence>
<name>A0A2N0DD85_RHISU</name>
<dbReference type="Proteomes" id="UP000232164">
    <property type="component" value="Unassembled WGS sequence"/>
</dbReference>
<organism evidence="1 2">
    <name type="scientific">Rhizobium sullae</name>
    <name type="common">Rhizobium hedysari</name>
    <dbReference type="NCBI Taxonomy" id="50338"/>
    <lineage>
        <taxon>Bacteria</taxon>
        <taxon>Pseudomonadati</taxon>
        <taxon>Pseudomonadota</taxon>
        <taxon>Alphaproteobacteria</taxon>
        <taxon>Hyphomicrobiales</taxon>
        <taxon>Rhizobiaceae</taxon>
        <taxon>Rhizobium/Agrobacterium group</taxon>
        <taxon>Rhizobium</taxon>
    </lineage>
</organism>
<protein>
    <submittedName>
        <fullName evidence="1">Uncharacterized protein</fullName>
    </submittedName>
</protein>
<evidence type="ECO:0000313" key="2">
    <source>
        <dbReference type="Proteomes" id="UP000232164"/>
    </source>
</evidence>
<accession>A0A2N0DD85</accession>
<proteinExistence type="predicted"/>
<gene>
    <name evidence="1" type="ORF">CWR43_06955</name>
</gene>